<keyword evidence="4" id="KW-0597">Phosphoprotein</keyword>
<evidence type="ECO:0000256" key="2">
    <source>
        <dbReference type="ARBA" id="ARBA00004370"/>
    </source>
</evidence>
<dbReference type="PANTHER" id="PTHR45453">
    <property type="entry name" value="PHOSPHATE REGULON SENSOR PROTEIN PHOR"/>
    <property type="match status" value="1"/>
</dbReference>
<dbReference type="Pfam" id="PF00512">
    <property type="entry name" value="HisKA"/>
    <property type="match status" value="1"/>
</dbReference>
<dbReference type="InterPro" id="IPR035965">
    <property type="entry name" value="PAS-like_dom_sf"/>
</dbReference>
<sequence>MMKRRIFRAILGVALTVLLASLVLIVGVLHGYFQDRALRELSQATAYIAHSVENEGIQYLEGTLPETDRITWVAADGTVLFDNWENPETMDGHINREEIREAMQLGRGSAVRYSETLSQSTLYYALRLTDGSVLRLAATQYSVWMLVLQALQPVAAVMLLALCLALWLAGRLSRQLVEPINALDPGRLEDQEPYEELAPLVRKIRSQNQQIERQMEDLRRQRREFAALTEHMSEGLLVIDKETRVLSYNAAALRLLHAGAPAETGESVLALNREAGFRRCVETVLAGRRCEELIERDDACCRLFANPVEQNGTLTGAVLIIMDVTEQERREALRREFAANVSHELKTPLTSILGTAEILRDGLVRPEDVTHFAGNIHREARRLIDLVNDIIRLSRLDEGGAVGQWESISLRQVAQSVMEQLRPAAEQKKVAMALEGDCGLVRGVPQIVEEIIYNLCDNAIAYNREGGSVILTLSQVEGGQRLSVADTGIGIPREAQNRVFERFYRVDKSHSSGGTGLGLSIVKHGAAYLGARVELVSELGKGSSFTLTFPCGNTDC</sequence>
<dbReference type="SMART" id="SM00388">
    <property type="entry name" value="HisKA"/>
    <property type="match status" value="1"/>
</dbReference>
<dbReference type="SMART" id="SM00387">
    <property type="entry name" value="HATPase_c"/>
    <property type="match status" value="1"/>
</dbReference>
<dbReference type="CDD" id="cd00075">
    <property type="entry name" value="HATPase"/>
    <property type="match status" value="1"/>
</dbReference>
<dbReference type="InterPro" id="IPR003594">
    <property type="entry name" value="HATPase_dom"/>
</dbReference>
<dbReference type="SUPFAM" id="SSF47384">
    <property type="entry name" value="Homodimeric domain of signal transducing histidine kinase"/>
    <property type="match status" value="1"/>
</dbReference>
<keyword evidence="12" id="KW-1185">Reference proteome</keyword>
<dbReference type="EMBL" id="AP023420">
    <property type="protein sequence ID" value="BCK83109.1"/>
    <property type="molecule type" value="Genomic_DNA"/>
</dbReference>
<evidence type="ECO:0000256" key="3">
    <source>
        <dbReference type="ARBA" id="ARBA00012438"/>
    </source>
</evidence>
<dbReference type="Pfam" id="PF02518">
    <property type="entry name" value="HATPase_c"/>
    <property type="match status" value="1"/>
</dbReference>
<reference evidence="11" key="1">
    <citation type="submission" date="2020-09" db="EMBL/GenBank/DDBJ databases">
        <title>New species isolated from human feces.</title>
        <authorList>
            <person name="Kitahara M."/>
            <person name="Shigeno Y."/>
            <person name="Shime M."/>
            <person name="Matsumoto Y."/>
            <person name="Nakamura S."/>
            <person name="Motooka D."/>
            <person name="Fukuoka S."/>
            <person name="Nishikawa H."/>
            <person name="Benno Y."/>
        </authorList>
    </citation>
    <scope>NUCLEOTIDE SEQUENCE</scope>
    <source>
        <strain evidence="11">MM59</strain>
    </source>
</reference>
<dbReference type="SMART" id="SM00091">
    <property type="entry name" value="PAS"/>
    <property type="match status" value="1"/>
</dbReference>
<dbReference type="SUPFAM" id="SSF55874">
    <property type="entry name" value="ATPase domain of HSP90 chaperone/DNA topoisomerase II/histidine kinase"/>
    <property type="match status" value="1"/>
</dbReference>
<dbReference type="InterPro" id="IPR004358">
    <property type="entry name" value="Sig_transdc_His_kin-like_C"/>
</dbReference>
<evidence type="ECO:0000259" key="10">
    <source>
        <dbReference type="PROSITE" id="PS50109"/>
    </source>
</evidence>
<dbReference type="InterPro" id="IPR050351">
    <property type="entry name" value="BphY/WalK/GraS-like"/>
</dbReference>
<evidence type="ECO:0000256" key="1">
    <source>
        <dbReference type="ARBA" id="ARBA00000085"/>
    </source>
</evidence>
<evidence type="ECO:0000256" key="9">
    <source>
        <dbReference type="SAM" id="Coils"/>
    </source>
</evidence>
<evidence type="ECO:0000256" key="7">
    <source>
        <dbReference type="ARBA" id="ARBA00023012"/>
    </source>
</evidence>
<dbReference type="Gene3D" id="3.30.565.10">
    <property type="entry name" value="Histidine kinase-like ATPase, C-terminal domain"/>
    <property type="match status" value="1"/>
</dbReference>
<gene>
    <name evidence="11" type="ORF">MM59RIKEN_04280</name>
</gene>
<dbReference type="FunFam" id="1.10.287.130:FF:000001">
    <property type="entry name" value="Two-component sensor histidine kinase"/>
    <property type="match status" value="1"/>
</dbReference>
<protein>
    <recommendedName>
        <fullName evidence="3">histidine kinase</fullName>
        <ecNumber evidence="3">2.7.13.3</ecNumber>
    </recommendedName>
</protein>
<evidence type="ECO:0000313" key="11">
    <source>
        <dbReference type="EMBL" id="BCK83109.1"/>
    </source>
</evidence>
<keyword evidence="9" id="KW-0175">Coiled coil</keyword>
<evidence type="ECO:0000256" key="6">
    <source>
        <dbReference type="ARBA" id="ARBA00022777"/>
    </source>
</evidence>
<feature type="domain" description="Histidine kinase" evidence="10">
    <location>
        <begin position="340"/>
        <end position="553"/>
    </location>
</feature>
<dbReference type="InterPro" id="IPR013656">
    <property type="entry name" value="PAS_4"/>
</dbReference>
<dbReference type="Pfam" id="PF08448">
    <property type="entry name" value="PAS_4"/>
    <property type="match status" value="1"/>
</dbReference>
<organism evidence="11 12">
    <name type="scientific">Pusillibacter faecalis</name>
    <dbReference type="NCBI Taxonomy" id="2714358"/>
    <lineage>
        <taxon>Bacteria</taxon>
        <taxon>Bacillati</taxon>
        <taxon>Bacillota</taxon>
        <taxon>Clostridia</taxon>
        <taxon>Eubacteriales</taxon>
        <taxon>Oscillospiraceae</taxon>
        <taxon>Pusillibacter</taxon>
    </lineage>
</organism>
<dbReference type="EC" id="2.7.13.3" evidence="3"/>
<comment type="catalytic activity">
    <reaction evidence="1">
        <text>ATP + protein L-histidine = ADP + protein N-phospho-L-histidine.</text>
        <dbReference type="EC" id="2.7.13.3"/>
    </reaction>
</comment>
<evidence type="ECO:0000313" key="12">
    <source>
        <dbReference type="Proteomes" id="UP000679848"/>
    </source>
</evidence>
<dbReference type="Gene3D" id="3.30.450.20">
    <property type="entry name" value="PAS domain"/>
    <property type="match status" value="1"/>
</dbReference>
<proteinExistence type="predicted"/>
<dbReference type="PRINTS" id="PR00344">
    <property type="entry name" value="BCTRLSENSOR"/>
</dbReference>
<dbReference type="InterPro" id="IPR000014">
    <property type="entry name" value="PAS"/>
</dbReference>
<accession>A0A810Q463</accession>
<evidence type="ECO:0000256" key="8">
    <source>
        <dbReference type="ARBA" id="ARBA00023136"/>
    </source>
</evidence>
<keyword evidence="6 11" id="KW-0418">Kinase</keyword>
<dbReference type="GO" id="GO:0004721">
    <property type="term" value="F:phosphoprotein phosphatase activity"/>
    <property type="evidence" value="ECO:0007669"/>
    <property type="project" value="TreeGrafter"/>
</dbReference>
<comment type="subcellular location">
    <subcellularLocation>
        <location evidence="2">Membrane</location>
    </subcellularLocation>
</comment>
<feature type="coiled-coil region" evidence="9">
    <location>
        <begin position="201"/>
        <end position="231"/>
    </location>
</feature>
<dbReference type="GO" id="GO:0005886">
    <property type="term" value="C:plasma membrane"/>
    <property type="evidence" value="ECO:0007669"/>
    <property type="project" value="TreeGrafter"/>
</dbReference>
<dbReference type="KEGG" id="pfaa:MM59RIKEN_04280"/>
<keyword evidence="5" id="KW-0808">Transferase</keyword>
<dbReference type="InterPro" id="IPR005467">
    <property type="entry name" value="His_kinase_dom"/>
</dbReference>
<keyword evidence="7" id="KW-0902">Two-component regulatory system</keyword>
<dbReference type="RefSeq" id="WP_228300435.1">
    <property type="nucleotide sequence ID" value="NZ_AP023420.1"/>
</dbReference>
<name>A0A810Q463_9FIRM</name>
<dbReference type="GO" id="GO:0016036">
    <property type="term" value="P:cellular response to phosphate starvation"/>
    <property type="evidence" value="ECO:0007669"/>
    <property type="project" value="TreeGrafter"/>
</dbReference>
<dbReference type="InterPro" id="IPR036097">
    <property type="entry name" value="HisK_dim/P_sf"/>
</dbReference>
<dbReference type="GO" id="GO:0000155">
    <property type="term" value="F:phosphorelay sensor kinase activity"/>
    <property type="evidence" value="ECO:0007669"/>
    <property type="project" value="InterPro"/>
</dbReference>
<dbReference type="InterPro" id="IPR036890">
    <property type="entry name" value="HATPase_C_sf"/>
</dbReference>
<dbReference type="AlphaFoldDB" id="A0A810Q463"/>
<dbReference type="CDD" id="cd00082">
    <property type="entry name" value="HisKA"/>
    <property type="match status" value="1"/>
</dbReference>
<dbReference type="Gene3D" id="1.10.287.130">
    <property type="match status" value="1"/>
</dbReference>
<keyword evidence="8" id="KW-0472">Membrane</keyword>
<evidence type="ECO:0000256" key="5">
    <source>
        <dbReference type="ARBA" id="ARBA00022679"/>
    </source>
</evidence>
<evidence type="ECO:0000256" key="4">
    <source>
        <dbReference type="ARBA" id="ARBA00022553"/>
    </source>
</evidence>
<dbReference type="SUPFAM" id="SSF55785">
    <property type="entry name" value="PYP-like sensor domain (PAS domain)"/>
    <property type="match status" value="1"/>
</dbReference>
<dbReference type="PANTHER" id="PTHR45453:SF1">
    <property type="entry name" value="PHOSPHATE REGULON SENSOR PROTEIN PHOR"/>
    <property type="match status" value="1"/>
</dbReference>
<dbReference type="Proteomes" id="UP000679848">
    <property type="component" value="Chromosome"/>
</dbReference>
<dbReference type="InterPro" id="IPR003661">
    <property type="entry name" value="HisK_dim/P_dom"/>
</dbReference>
<dbReference type="PROSITE" id="PS50109">
    <property type="entry name" value="HIS_KIN"/>
    <property type="match status" value="1"/>
</dbReference>